<evidence type="ECO:0000256" key="2">
    <source>
        <dbReference type="ARBA" id="ARBA00004270"/>
    </source>
</evidence>
<comment type="caution">
    <text evidence="20">The sequence shown here is derived from an EMBL/GenBank/DDBJ whole genome shotgun (WGS) entry which is preliminary data.</text>
</comment>
<evidence type="ECO:0000259" key="19">
    <source>
        <dbReference type="Pfam" id="PF01764"/>
    </source>
</evidence>
<dbReference type="AlphaFoldDB" id="A0A9W8CUA3"/>
<feature type="domain" description="Fungal lipase-type" evidence="19">
    <location>
        <begin position="314"/>
        <end position="343"/>
    </location>
</feature>
<dbReference type="EC" id="3.1.1.3" evidence="6"/>
<name>A0A9W8CUA3_9FUNG</name>
<evidence type="ECO:0000256" key="3">
    <source>
        <dbReference type="ARBA" id="ARBA00004343"/>
    </source>
</evidence>
<evidence type="ECO:0000256" key="16">
    <source>
        <dbReference type="ARBA" id="ARBA00023180"/>
    </source>
</evidence>
<keyword evidence="12" id="KW-1133">Transmembrane helix</keyword>
<dbReference type="GO" id="GO:0034496">
    <property type="term" value="P:multivesicular body membrane disassembly"/>
    <property type="evidence" value="ECO:0007669"/>
    <property type="project" value="TreeGrafter"/>
</dbReference>
<dbReference type="GO" id="GO:0005775">
    <property type="term" value="C:vacuolar lumen"/>
    <property type="evidence" value="ECO:0007669"/>
    <property type="project" value="TreeGrafter"/>
</dbReference>
<dbReference type="CDD" id="cd00519">
    <property type="entry name" value="Lipase_3"/>
    <property type="match status" value="1"/>
</dbReference>
<accession>A0A9W8CUA3</accession>
<dbReference type="InterPro" id="IPR029058">
    <property type="entry name" value="AB_hydrolase_fold"/>
</dbReference>
<keyword evidence="11" id="KW-0735">Signal-anchor</keyword>
<evidence type="ECO:0000256" key="4">
    <source>
        <dbReference type="ARBA" id="ARBA00010701"/>
    </source>
</evidence>
<dbReference type="GO" id="GO:0004806">
    <property type="term" value="F:triacylglycerol lipase activity"/>
    <property type="evidence" value="ECO:0007669"/>
    <property type="project" value="UniProtKB-EC"/>
</dbReference>
<comment type="similarity">
    <text evidence="4">Belongs to the AB hydrolase superfamily. Lipase family.</text>
</comment>
<dbReference type="GO" id="GO:0006660">
    <property type="term" value="P:phosphatidylserine catabolic process"/>
    <property type="evidence" value="ECO:0007669"/>
    <property type="project" value="TreeGrafter"/>
</dbReference>
<evidence type="ECO:0000256" key="10">
    <source>
        <dbReference type="ARBA" id="ARBA00022963"/>
    </source>
</evidence>
<evidence type="ECO:0000256" key="14">
    <source>
        <dbReference type="ARBA" id="ARBA00023098"/>
    </source>
</evidence>
<evidence type="ECO:0000256" key="12">
    <source>
        <dbReference type="ARBA" id="ARBA00022989"/>
    </source>
</evidence>
<keyword evidence="9 20" id="KW-0378">Hydrolase</keyword>
<evidence type="ECO:0000256" key="8">
    <source>
        <dbReference type="ARBA" id="ARBA00022753"/>
    </source>
</evidence>
<dbReference type="Pfam" id="PF01764">
    <property type="entry name" value="Lipase_3"/>
    <property type="match status" value="1"/>
</dbReference>
<keyword evidence="14" id="KW-0443">Lipid metabolism</keyword>
<keyword evidence="15" id="KW-0472">Membrane</keyword>
<keyword evidence="7" id="KW-0812">Transmembrane</keyword>
<evidence type="ECO:0000313" key="20">
    <source>
        <dbReference type="EMBL" id="KAJ1726937.1"/>
    </source>
</evidence>
<evidence type="ECO:0000256" key="7">
    <source>
        <dbReference type="ARBA" id="ARBA00022692"/>
    </source>
</evidence>
<evidence type="ECO:0000256" key="9">
    <source>
        <dbReference type="ARBA" id="ARBA00022801"/>
    </source>
</evidence>
<evidence type="ECO:0000256" key="6">
    <source>
        <dbReference type="ARBA" id="ARBA00013279"/>
    </source>
</evidence>
<dbReference type="GO" id="GO:0046461">
    <property type="term" value="P:neutral lipid catabolic process"/>
    <property type="evidence" value="ECO:0007669"/>
    <property type="project" value="TreeGrafter"/>
</dbReference>
<comment type="subcellular location">
    <subcellularLocation>
        <location evidence="3">Endosome</location>
        <location evidence="3">Multivesicular body membrane</location>
        <topology evidence="3">Single-pass type II membrane protein</topology>
    </subcellularLocation>
    <subcellularLocation>
        <location evidence="2">Prevacuolar compartment membrane</location>
        <topology evidence="2">Single-pass type II membrane protein</topology>
    </subcellularLocation>
</comment>
<dbReference type="GO" id="GO:0004620">
    <property type="term" value="F:phospholipase activity"/>
    <property type="evidence" value="ECO:0007669"/>
    <property type="project" value="TreeGrafter"/>
</dbReference>
<dbReference type="OrthoDB" id="58570at2759"/>
<protein>
    <recommendedName>
        <fullName evidence="6">triacylglycerol lipase</fullName>
        <ecNumber evidence="6">3.1.1.3</ecNumber>
    </recommendedName>
    <alternativeName>
        <fullName evidence="18">Autophagy-related protein 15</fullName>
    </alternativeName>
</protein>
<proteinExistence type="inferred from homology"/>
<evidence type="ECO:0000256" key="1">
    <source>
        <dbReference type="ARBA" id="ARBA00001024"/>
    </source>
</evidence>
<keyword evidence="16" id="KW-0325">Glycoprotein</keyword>
<evidence type="ECO:0000256" key="15">
    <source>
        <dbReference type="ARBA" id="ARBA00023136"/>
    </source>
</evidence>
<dbReference type="InterPro" id="IPR002921">
    <property type="entry name" value="Fungal_lipase-type"/>
</dbReference>
<gene>
    <name evidence="20" type="primary">ATG15</name>
    <name evidence="20" type="ORF">LPJ61_004861</name>
</gene>
<dbReference type="Proteomes" id="UP001143981">
    <property type="component" value="Unassembled WGS sequence"/>
</dbReference>
<organism evidence="20 21">
    <name type="scientific">Coemansia biformis</name>
    <dbReference type="NCBI Taxonomy" id="1286918"/>
    <lineage>
        <taxon>Eukaryota</taxon>
        <taxon>Fungi</taxon>
        <taxon>Fungi incertae sedis</taxon>
        <taxon>Zoopagomycota</taxon>
        <taxon>Kickxellomycotina</taxon>
        <taxon>Kickxellomycetes</taxon>
        <taxon>Kickxellales</taxon>
        <taxon>Kickxellaceae</taxon>
        <taxon>Coemansia</taxon>
    </lineage>
</organism>
<evidence type="ECO:0000256" key="13">
    <source>
        <dbReference type="ARBA" id="ARBA00023006"/>
    </source>
</evidence>
<comment type="function">
    <text evidence="17">Lipase which is essential for lysis of subvacuolar cytoplasm to vacuole targeted bodies and intravacuolar autophagic bodies. Involved in the lysis of intravacuolar multivesicular body (MVB) vesicles. The intravacuolar membrane disintegration by ATG15 is critical to life span extension.</text>
</comment>
<keyword evidence="8" id="KW-0967">Endosome</keyword>
<dbReference type="GO" id="GO:0032585">
    <property type="term" value="C:multivesicular body membrane"/>
    <property type="evidence" value="ECO:0007669"/>
    <property type="project" value="UniProtKB-SubCell"/>
</dbReference>
<evidence type="ECO:0000256" key="17">
    <source>
        <dbReference type="ARBA" id="ARBA00024663"/>
    </source>
</evidence>
<dbReference type="GO" id="GO:0034727">
    <property type="term" value="P:piecemeal microautophagy of the nucleus"/>
    <property type="evidence" value="ECO:0007669"/>
    <property type="project" value="TreeGrafter"/>
</dbReference>
<dbReference type="InterPro" id="IPR050805">
    <property type="entry name" value="ATG15_Lipase"/>
</dbReference>
<evidence type="ECO:0000256" key="18">
    <source>
        <dbReference type="ARBA" id="ARBA00029828"/>
    </source>
</evidence>
<sequence length="482" mass="52095">STPKPPSALVALSVQGTEAGRAALRAWYDDQAAMARGRGYSFPFRMARWTRAPDAGALGRALRRGAASVFGVAPVNPDSQLTAQHSISCAAGDPAVAARIAPADGARAAAGGSAGAVVASGTSRMLHRARERYLRTAHGRRHSYWSAAPVRGAAAADDDVGKWDYYIEDGLLVPNVTHKPTLVHLARMAANAYQPVGSETWEGLGDRWDTHSSFGWAADGVRGHVFADSANETVVLSIKGTSSTFFLGGGSETSARDKFNDNRLFSCCCAFVDFTWSTVCDCHLSGTKCNVTCLQNELNDEAADNYFFAAAQIFMDVVERYPDANIVLTGHSLGGSIAGLLGLTFGLPVVAFEAPGDKLPAQRMHLPVPPPPIMDRLPLFHIGHTADPVFMGVCSGRTSSCYYAGYAMETQCHNGRRLIFDTVSRRGWRMDLRHHRINEVIYLVLEPWGNIDPEDAFPALEPEDSECVDCGLWQFIDENTPQ</sequence>
<evidence type="ECO:0000256" key="5">
    <source>
        <dbReference type="ARBA" id="ARBA00011137"/>
    </source>
</evidence>
<dbReference type="SUPFAM" id="SSF53474">
    <property type="entry name" value="alpha/beta-Hydrolases"/>
    <property type="match status" value="1"/>
</dbReference>
<dbReference type="EMBL" id="JANBOI010001297">
    <property type="protein sequence ID" value="KAJ1726937.1"/>
    <property type="molecule type" value="Genomic_DNA"/>
</dbReference>
<dbReference type="Gene3D" id="3.40.50.1820">
    <property type="entry name" value="alpha/beta hydrolase"/>
    <property type="match status" value="1"/>
</dbReference>
<dbReference type="PANTHER" id="PTHR47175">
    <property type="entry name" value="LIPASE ATG15-RELATED"/>
    <property type="match status" value="1"/>
</dbReference>
<feature type="non-terminal residue" evidence="20">
    <location>
        <position position="1"/>
    </location>
</feature>
<comment type="catalytic activity">
    <reaction evidence="1">
        <text>a triacylglycerol + H2O = a diacylglycerol + a fatty acid + H(+)</text>
        <dbReference type="Rhea" id="RHEA:12044"/>
        <dbReference type="ChEBI" id="CHEBI:15377"/>
        <dbReference type="ChEBI" id="CHEBI:15378"/>
        <dbReference type="ChEBI" id="CHEBI:17855"/>
        <dbReference type="ChEBI" id="CHEBI:18035"/>
        <dbReference type="ChEBI" id="CHEBI:28868"/>
        <dbReference type="EC" id="3.1.1.3"/>
    </reaction>
</comment>
<keyword evidence="21" id="KW-1185">Reference proteome</keyword>
<evidence type="ECO:0000313" key="21">
    <source>
        <dbReference type="Proteomes" id="UP001143981"/>
    </source>
</evidence>
<keyword evidence="13" id="KW-0072">Autophagy</keyword>
<evidence type="ECO:0000256" key="11">
    <source>
        <dbReference type="ARBA" id="ARBA00022968"/>
    </source>
</evidence>
<reference evidence="20" key="1">
    <citation type="submission" date="2022-07" db="EMBL/GenBank/DDBJ databases">
        <title>Phylogenomic reconstructions and comparative analyses of Kickxellomycotina fungi.</title>
        <authorList>
            <person name="Reynolds N.K."/>
            <person name="Stajich J.E."/>
            <person name="Barry K."/>
            <person name="Grigoriev I.V."/>
            <person name="Crous P."/>
            <person name="Smith M.E."/>
        </authorList>
    </citation>
    <scope>NUCLEOTIDE SEQUENCE</scope>
    <source>
        <strain evidence="20">BCRC 34381</strain>
    </source>
</reference>
<comment type="subunit">
    <text evidence="5">Binds to both phosphatidylinositol (PI) and phosphatidylinositol 3,5-bisphosphate (PIP2).</text>
</comment>
<dbReference type="PANTHER" id="PTHR47175:SF2">
    <property type="entry name" value="LIPASE ATG15-RELATED"/>
    <property type="match status" value="1"/>
</dbReference>
<keyword evidence="10" id="KW-0442">Lipid degradation</keyword>